<dbReference type="PANTHER" id="PTHR30383">
    <property type="entry name" value="THIOESTERASE 1/PROTEASE 1/LYSOPHOSPHOLIPASE L1"/>
    <property type="match status" value="1"/>
</dbReference>
<dbReference type="Gene3D" id="3.40.50.1110">
    <property type="entry name" value="SGNH hydrolase"/>
    <property type="match status" value="1"/>
</dbReference>
<dbReference type="Proteomes" id="UP000277999">
    <property type="component" value="Unassembled WGS sequence"/>
</dbReference>
<evidence type="ECO:0000259" key="1">
    <source>
        <dbReference type="Pfam" id="PF13472"/>
    </source>
</evidence>
<protein>
    <recommendedName>
        <fullName evidence="1">SGNH hydrolase-type esterase domain-containing protein</fullName>
    </recommendedName>
</protein>
<organism evidence="2 3">
    <name type="scientific">Clostridium autoethanogenum</name>
    <dbReference type="NCBI Taxonomy" id="84023"/>
    <lineage>
        <taxon>Bacteria</taxon>
        <taxon>Bacillati</taxon>
        <taxon>Bacillota</taxon>
        <taxon>Clostridia</taxon>
        <taxon>Eubacteriales</taxon>
        <taxon>Clostridiaceae</taxon>
        <taxon>Clostridium</taxon>
    </lineage>
</organism>
<evidence type="ECO:0000313" key="2">
    <source>
        <dbReference type="EMBL" id="RMC98713.1"/>
    </source>
</evidence>
<dbReference type="Pfam" id="PF13472">
    <property type="entry name" value="Lipase_GDSL_2"/>
    <property type="match status" value="1"/>
</dbReference>
<accession>A0A3M0SJW5</accession>
<dbReference type="InterPro" id="IPR051532">
    <property type="entry name" value="Ester_Hydrolysis_Enzymes"/>
</dbReference>
<name>A0A3M0SJW5_9CLOT</name>
<dbReference type="InterPro" id="IPR036514">
    <property type="entry name" value="SGNH_hydro_sf"/>
</dbReference>
<sequence>MSIYNLKYMIEEGKNQMSIVCIGDSITFGFRVCKTESWVSVLSKKIKENIINKGIPGNTTAEMKERFEKDVVEFKPSKVLIMGGTNDVFLKTSINDILKNIDIMVEICGKNKFVPIILTPLPVKDDIVEKTWFKDRDYKDVNNHLGKLRELLVEYGKKKNIEVIDVGTILASNGKIKEYFLDDGIHVSKEIHNEIAKVIVNSNIVQYS</sequence>
<proteinExistence type="predicted"/>
<reference evidence="2 3" key="1">
    <citation type="submission" date="2018-10" db="EMBL/GenBank/DDBJ databases">
        <title>Genome-centric metagenomics revealed C2 chemical producing, CO utilizing Clostridium with novel acetogenic gene cluster.</title>
        <authorList>
            <person name="Kang H."/>
            <person name="Park B."/>
            <person name="Choi I.G."/>
            <person name="Chang I.S."/>
        </authorList>
    </citation>
    <scope>NUCLEOTIDE SEQUENCE [LARGE SCALE GENOMIC DNA]</scope>
    <source>
        <strain evidence="2 3">H21-9</strain>
    </source>
</reference>
<dbReference type="PANTHER" id="PTHR30383:SF5">
    <property type="entry name" value="SGNH HYDROLASE-TYPE ESTERASE DOMAIN-CONTAINING PROTEIN"/>
    <property type="match status" value="1"/>
</dbReference>
<dbReference type="GO" id="GO:0004622">
    <property type="term" value="F:phosphatidylcholine lysophospholipase activity"/>
    <property type="evidence" value="ECO:0007669"/>
    <property type="project" value="TreeGrafter"/>
</dbReference>
<evidence type="ECO:0000313" key="3">
    <source>
        <dbReference type="Proteomes" id="UP000277999"/>
    </source>
</evidence>
<dbReference type="RefSeq" id="WP_122059729.1">
    <property type="nucleotide sequence ID" value="NZ_RFAQ01000046.1"/>
</dbReference>
<dbReference type="InterPro" id="IPR013830">
    <property type="entry name" value="SGNH_hydro"/>
</dbReference>
<comment type="caution">
    <text evidence="2">The sequence shown here is derived from an EMBL/GenBank/DDBJ whole genome shotgun (WGS) entry which is preliminary data.</text>
</comment>
<dbReference type="AlphaFoldDB" id="A0A3M0SJW5"/>
<feature type="domain" description="SGNH hydrolase-type esterase" evidence="1">
    <location>
        <begin position="21"/>
        <end position="192"/>
    </location>
</feature>
<gene>
    <name evidence="2" type="ORF">D9O40_12865</name>
</gene>
<dbReference type="SUPFAM" id="SSF52266">
    <property type="entry name" value="SGNH hydrolase"/>
    <property type="match status" value="1"/>
</dbReference>
<dbReference type="EMBL" id="RFAQ01000046">
    <property type="protein sequence ID" value="RMC98713.1"/>
    <property type="molecule type" value="Genomic_DNA"/>
</dbReference>